<dbReference type="Gene3D" id="2.30.110.10">
    <property type="entry name" value="Electron Transport, Fmn-binding Protein, Chain A"/>
    <property type="match status" value="1"/>
</dbReference>
<evidence type="ECO:0000313" key="1">
    <source>
        <dbReference type="EMBL" id="SFJ38660.1"/>
    </source>
</evidence>
<dbReference type="STRING" id="1005945.SAMN05216561_12828"/>
<dbReference type="InterPro" id="IPR024747">
    <property type="entry name" value="Pyridox_Oxase-rel"/>
</dbReference>
<keyword evidence="2" id="KW-1185">Reference proteome</keyword>
<dbReference type="RefSeq" id="WP_091117429.1">
    <property type="nucleotide sequence ID" value="NZ_BKAF01000040.1"/>
</dbReference>
<gene>
    <name evidence="1" type="ORF">SAMN05216561_12828</name>
</gene>
<dbReference type="OrthoDB" id="5193072at2"/>
<dbReference type="InterPro" id="IPR012349">
    <property type="entry name" value="Split_barrel_FMN-bd"/>
</dbReference>
<organism evidence="1 2">
    <name type="scientific">Nocardioides psychrotolerans</name>
    <dbReference type="NCBI Taxonomy" id="1005945"/>
    <lineage>
        <taxon>Bacteria</taxon>
        <taxon>Bacillati</taxon>
        <taxon>Actinomycetota</taxon>
        <taxon>Actinomycetes</taxon>
        <taxon>Propionibacteriales</taxon>
        <taxon>Nocardioidaceae</taxon>
        <taxon>Nocardioides</taxon>
    </lineage>
</organism>
<protein>
    <submittedName>
        <fullName evidence="1">Nitroimidazol reductase NimA, pyridoxamine 5'-phosphate oxidase superfamily</fullName>
    </submittedName>
</protein>
<evidence type="ECO:0000313" key="2">
    <source>
        <dbReference type="Proteomes" id="UP000198649"/>
    </source>
</evidence>
<dbReference type="AlphaFoldDB" id="A0A1I3QY21"/>
<accession>A0A1I3QY21</accession>
<dbReference type="Proteomes" id="UP000198649">
    <property type="component" value="Unassembled WGS sequence"/>
</dbReference>
<name>A0A1I3QY21_9ACTN</name>
<dbReference type="Pfam" id="PF12900">
    <property type="entry name" value="Pyridox_ox_2"/>
    <property type="match status" value="1"/>
</dbReference>
<sequence>MLDSIEMSRPEAEALLRIGVVGRVALCTEDGPHVVPVNYSVVDDQILLRTTSYSALGRLARGNLVAFEVDHLDLEQHHGWSVVVRGRAEVVSDPAELDHIEAVWPPRPWAGGNRPLVIRIPWSEVTGRTLGRGWDPQAQAAYRRTLAT</sequence>
<reference evidence="1 2" key="1">
    <citation type="submission" date="2016-10" db="EMBL/GenBank/DDBJ databases">
        <authorList>
            <person name="de Groot N.N."/>
        </authorList>
    </citation>
    <scope>NUCLEOTIDE SEQUENCE [LARGE SCALE GENOMIC DNA]</scope>
    <source>
        <strain evidence="1 2">CGMCC 1.11156</strain>
    </source>
</reference>
<dbReference type="EMBL" id="FOQG01000028">
    <property type="protein sequence ID" value="SFJ38660.1"/>
    <property type="molecule type" value="Genomic_DNA"/>
</dbReference>
<dbReference type="SUPFAM" id="SSF50475">
    <property type="entry name" value="FMN-binding split barrel"/>
    <property type="match status" value="1"/>
</dbReference>
<proteinExistence type="predicted"/>